<dbReference type="InterPro" id="IPR002938">
    <property type="entry name" value="FAD-bd"/>
</dbReference>
<dbReference type="Gene3D" id="3.50.50.60">
    <property type="entry name" value="FAD/NAD(P)-binding domain"/>
    <property type="match status" value="1"/>
</dbReference>
<protein>
    <submittedName>
        <fullName evidence="3">3-(3-hydroxyphenyl)propionate hydroxylase</fullName>
    </submittedName>
</protein>
<proteinExistence type="predicted"/>
<evidence type="ECO:0000313" key="3">
    <source>
        <dbReference type="EMBL" id="AOZ10728.1"/>
    </source>
</evidence>
<dbReference type="Gene3D" id="3.30.9.10">
    <property type="entry name" value="D-Amino Acid Oxidase, subunit A, domain 2"/>
    <property type="match status" value="1"/>
</dbReference>
<evidence type="ECO:0000256" key="1">
    <source>
        <dbReference type="ARBA" id="ARBA00023002"/>
    </source>
</evidence>
<feature type="domain" description="FAD-binding" evidence="2">
    <location>
        <begin position="2"/>
        <end position="341"/>
    </location>
</feature>
<dbReference type="NCBIfam" id="NF004829">
    <property type="entry name" value="PRK06183.1-3"/>
    <property type="match status" value="1"/>
</dbReference>
<dbReference type="Proteomes" id="UP000177515">
    <property type="component" value="Chromosome 2"/>
</dbReference>
<dbReference type="Pfam" id="PF01494">
    <property type="entry name" value="FAD_binding_3"/>
    <property type="match status" value="1"/>
</dbReference>
<dbReference type="PRINTS" id="PR00420">
    <property type="entry name" value="RNGMNOXGNASE"/>
</dbReference>
<sequence length="503" mass="54220">MFDVAVIGLGPVGATLANLLAAYGLSVAVLEREATPYALPRAVHFDAECMRVFDAIGVAGEVGAACHVSPGMKFLNAGGQLLVDWPRPPEVGAQGWHASYRFHQPDLERILRARLAAQPGATVHLRCEVYAIEAAAERATVRYEDLRCGRLAAIEAAYVIGADGARSLVRRLIGSEMEDLGLHERWLVFDALLKRPWSVLGDHSVQFCDPARPATYVRGVGERRRFEIMLHAGEDAAEMARPETVWSLISRWMTPEDADLERATVYTFHALVAQRWRHGRLLLAGDSAHQTPPFLGQGLCAGLRDAANLAWKLAAVLRHGAPETLLDSYQEERAPHVGEYIRLAVELGRIIQARDPDEVAERDRTLASAPRLLRSLSPRLGPSALRLAQPASGTVAAQPLLADGQRLDCAAAQSFAVLARPGLLPADTAAALQQRLPYPLAVITEGSAPVQACLDALQAAALVIRPDRYVYGAAADLPGLQALLASLGQALRPDAQALAACRP</sequence>
<keyword evidence="1" id="KW-0560">Oxidoreductase</keyword>
<dbReference type="PANTHER" id="PTHR43476:SF3">
    <property type="entry name" value="FAD-BINDING MONOOXYGENASE"/>
    <property type="match status" value="1"/>
</dbReference>
<dbReference type="InterPro" id="IPR036188">
    <property type="entry name" value="FAD/NAD-bd_sf"/>
</dbReference>
<dbReference type="RefSeq" id="WP_071073236.1">
    <property type="nucleotide sequence ID" value="NZ_CP017755.1"/>
</dbReference>
<dbReference type="PANTHER" id="PTHR43476">
    <property type="entry name" value="3-(3-HYDROXY-PHENYL)PROPIONATE/3-HYDROXYCINNAMIC ACID HYDROXYLASE"/>
    <property type="match status" value="1"/>
</dbReference>
<keyword evidence="4" id="KW-1185">Reference proteome</keyword>
<gene>
    <name evidence="3" type="ORF">BKK80_23190</name>
</gene>
<evidence type="ECO:0000313" key="4">
    <source>
        <dbReference type="Proteomes" id="UP000177515"/>
    </source>
</evidence>
<reference evidence="3 4" key="1">
    <citation type="submission" date="2016-10" db="EMBL/GenBank/DDBJ databases">
        <title>Complete genome sequences of three Cupriavidus strains isolated from various Malaysian environments.</title>
        <authorList>
            <person name="Abdullah A.A.-A."/>
            <person name="Shafie N.A.H."/>
            <person name="Lau N.S."/>
        </authorList>
    </citation>
    <scope>NUCLEOTIDE SEQUENCE [LARGE SCALE GENOMIC DNA]</scope>
    <source>
        <strain evidence="3 4">USMAA1020</strain>
    </source>
</reference>
<dbReference type="InterPro" id="IPR050631">
    <property type="entry name" value="PheA/TfdB_FAD_monoxygenase"/>
</dbReference>
<dbReference type="EMBL" id="CP017755">
    <property type="protein sequence ID" value="AOZ10728.1"/>
    <property type="molecule type" value="Genomic_DNA"/>
</dbReference>
<evidence type="ECO:0000259" key="2">
    <source>
        <dbReference type="Pfam" id="PF01494"/>
    </source>
</evidence>
<organism evidence="3 4">
    <name type="scientific">Cupriavidus malaysiensis</name>
    <dbReference type="NCBI Taxonomy" id="367825"/>
    <lineage>
        <taxon>Bacteria</taxon>
        <taxon>Pseudomonadati</taxon>
        <taxon>Pseudomonadota</taxon>
        <taxon>Betaproteobacteria</taxon>
        <taxon>Burkholderiales</taxon>
        <taxon>Burkholderiaceae</taxon>
        <taxon>Cupriavidus</taxon>
    </lineage>
</organism>
<name>A0ABN4TUP0_9BURK</name>
<dbReference type="SUPFAM" id="SSF51905">
    <property type="entry name" value="FAD/NAD(P)-binding domain"/>
    <property type="match status" value="1"/>
</dbReference>
<accession>A0ABN4TUP0</accession>